<keyword evidence="1" id="KW-0472">Membrane</keyword>
<dbReference type="InterPro" id="IPR013424">
    <property type="entry name" value="Ice-binding_C"/>
</dbReference>
<dbReference type="PROSITE" id="PS51257">
    <property type="entry name" value="PROKAR_LIPOPROTEIN"/>
    <property type="match status" value="1"/>
</dbReference>
<feature type="transmembrane region" description="Helical" evidence="1">
    <location>
        <begin position="179"/>
        <end position="196"/>
    </location>
</feature>
<protein>
    <submittedName>
        <fullName evidence="3">PEP-CTERM sorting domain-containing protein</fullName>
    </submittedName>
</protein>
<evidence type="ECO:0000313" key="3">
    <source>
        <dbReference type="EMBL" id="MBN7820012.1"/>
    </source>
</evidence>
<dbReference type="EMBL" id="JAFKCS010000007">
    <property type="protein sequence ID" value="MBN7820012.1"/>
    <property type="molecule type" value="Genomic_DNA"/>
</dbReference>
<evidence type="ECO:0000313" key="4">
    <source>
        <dbReference type="Proteomes" id="UP000663992"/>
    </source>
</evidence>
<feature type="signal peptide" evidence="2">
    <location>
        <begin position="1"/>
        <end position="20"/>
    </location>
</feature>
<name>A0ABS3CSB3_9ALTE</name>
<keyword evidence="1" id="KW-1133">Transmembrane helix</keyword>
<keyword evidence="1" id="KW-0812">Transmembrane</keyword>
<evidence type="ECO:0000256" key="1">
    <source>
        <dbReference type="SAM" id="Phobius"/>
    </source>
</evidence>
<evidence type="ECO:0000256" key="2">
    <source>
        <dbReference type="SAM" id="SignalP"/>
    </source>
</evidence>
<organism evidence="3 4">
    <name type="scientific">Bowmanella yangjiangensis</name>
    <dbReference type="NCBI Taxonomy" id="2811230"/>
    <lineage>
        <taxon>Bacteria</taxon>
        <taxon>Pseudomonadati</taxon>
        <taxon>Pseudomonadota</taxon>
        <taxon>Gammaproteobacteria</taxon>
        <taxon>Alteromonadales</taxon>
        <taxon>Alteromonadaceae</taxon>
        <taxon>Bowmanella</taxon>
    </lineage>
</organism>
<keyword evidence="2" id="KW-0732">Signal</keyword>
<accession>A0ABS3CSB3</accession>
<dbReference type="NCBIfam" id="TIGR02595">
    <property type="entry name" value="PEP_CTERM"/>
    <property type="match status" value="1"/>
</dbReference>
<reference evidence="3 4" key="1">
    <citation type="submission" date="2021-03" db="EMBL/GenBank/DDBJ databases">
        <title>novel species isolated from a fishpond in China.</title>
        <authorList>
            <person name="Lu H."/>
            <person name="Cai Z."/>
        </authorList>
    </citation>
    <scope>NUCLEOTIDE SEQUENCE [LARGE SCALE GENOMIC DNA]</scope>
    <source>
        <strain evidence="3 4">Y57</strain>
    </source>
</reference>
<proteinExistence type="predicted"/>
<dbReference type="Proteomes" id="UP000663992">
    <property type="component" value="Unassembled WGS sequence"/>
</dbReference>
<feature type="chain" id="PRO_5045284193" evidence="2">
    <location>
        <begin position="21"/>
        <end position="202"/>
    </location>
</feature>
<keyword evidence="4" id="KW-1185">Reference proteome</keyword>
<gene>
    <name evidence="3" type="ORF">J0A65_09055</name>
</gene>
<comment type="caution">
    <text evidence="3">The sequence shown here is derived from an EMBL/GenBank/DDBJ whole genome shotgun (WGS) entry which is preliminary data.</text>
</comment>
<sequence>MMFMKVFALLFAVISLSCQASLIRADFRTESNLPDFGNGLPLVYQSLDQQVGTGFELDSADFLQNPDDWQGGEVWIDYDPLSSVLTLLSRDDWDFQTFDAWISNIVFSQAGETIANIVLLTNNLTQDGIVPFISVTDNSLHISYSAGSDVFLFSGGSATFKIETLLSQAVVTAAVPEPASVLLLMVGVCMLVYRLNKRIILQ</sequence>
<dbReference type="RefSeq" id="WP_206593854.1">
    <property type="nucleotide sequence ID" value="NZ_JAFKCS010000007.1"/>
</dbReference>